<dbReference type="AlphaFoldDB" id="A0AAN9KCA5"/>
<evidence type="ECO:0000313" key="2">
    <source>
        <dbReference type="Proteomes" id="UP001367508"/>
    </source>
</evidence>
<protein>
    <submittedName>
        <fullName evidence="1">Uncharacterized protein</fullName>
    </submittedName>
</protein>
<dbReference type="Proteomes" id="UP001367508">
    <property type="component" value="Unassembled WGS sequence"/>
</dbReference>
<organism evidence="1 2">
    <name type="scientific">Canavalia gladiata</name>
    <name type="common">Sword bean</name>
    <name type="synonym">Dolichos gladiatus</name>
    <dbReference type="NCBI Taxonomy" id="3824"/>
    <lineage>
        <taxon>Eukaryota</taxon>
        <taxon>Viridiplantae</taxon>
        <taxon>Streptophyta</taxon>
        <taxon>Embryophyta</taxon>
        <taxon>Tracheophyta</taxon>
        <taxon>Spermatophyta</taxon>
        <taxon>Magnoliopsida</taxon>
        <taxon>eudicotyledons</taxon>
        <taxon>Gunneridae</taxon>
        <taxon>Pentapetalae</taxon>
        <taxon>rosids</taxon>
        <taxon>fabids</taxon>
        <taxon>Fabales</taxon>
        <taxon>Fabaceae</taxon>
        <taxon>Papilionoideae</taxon>
        <taxon>50 kb inversion clade</taxon>
        <taxon>NPAAA clade</taxon>
        <taxon>indigoferoid/millettioid clade</taxon>
        <taxon>Phaseoleae</taxon>
        <taxon>Canavalia</taxon>
    </lineage>
</organism>
<reference evidence="1 2" key="1">
    <citation type="submission" date="2024-01" db="EMBL/GenBank/DDBJ databases">
        <title>The genomes of 5 underutilized Papilionoideae crops provide insights into root nodulation and disease resistanc.</title>
        <authorList>
            <person name="Jiang F."/>
        </authorList>
    </citation>
    <scope>NUCLEOTIDE SEQUENCE [LARGE SCALE GENOMIC DNA]</scope>
    <source>
        <strain evidence="1">LVBAO_FW01</strain>
        <tissue evidence="1">Leaves</tissue>
    </source>
</reference>
<proteinExistence type="predicted"/>
<accession>A0AAN9KCA5</accession>
<name>A0AAN9KCA5_CANGL</name>
<gene>
    <name evidence="1" type="ORF">VNO77_39287</name>
</gene>
<evidence type="ECO:0000313" key="1">
    <source>
        <dbReference type="EMBL" id="KAK7314078.1"/>
    </source>
</evidence>
<dbReference type="EMBL" id="JAYMYQ010000009">
    <property type="protein sequence ID" value="KAK7314078.1"/>
    <property type="molecule type" value="Genomic_DNA"/>
</dbReference>
<keyword evidence="2" id="KW-1185">Reference proteome</keyword>
<sequence length="247" mass="28398">MTLAKEGYKRLFRRIGRGLFAENRIENTEGKLVSDFLGGNLRNFSRKQEHSSKLQERNHALVPLNWSQIFHCSGRNLWLGVDLVLFTIHHNFSGNFLTKSLTCSRVSAEIENIEFLERRIRLLSFDSLVCGRSLTSTLLESLSHLIRSAFVTELVVRIQRPENNSQHQIAAFHLALNDSRNKKNLQAKLEFCYWAEFLLSLRQTVVCSKSAVPRPNMVAELRQQQLDIGISKVPGCRKCQRIHPDPE</sequence>
<comment type="caution">
    <text evidence="1">The sequence shown here is derived from an EMBL/GenBank/DDBJ whole genome shotgun (WGS) entry which is preliminary data.</text>
</comment>